<dbReference type="InterPro" id="IPR043519">
    <property type="entry name" value="NT_sf"/>
</dbReference>
<dbReference type="PANTHER" id="PTHR43852:SF3">
    <property type="entry name" value="NUCLEOTIDYLTRANSFERASE"/>
    <property type="match status" value="1"/>
</dbReference>
<dbReference type="InterPro" id="IPR041633">
    <property type="entry name" value="Polbeta"/>
</dbReference>
<sequence length="136" mass="16093">MNLIFTLKEYLQQNTNIIFSYLFGSYARGDFNSFSDIDVAVYLKNQNISIGDYKKIRQELMDLTQKDVDLVILNEATPLVKHLVIQEKILIFSKSKDIEREFIVKALFEYNDMKPYLDLAYKNMIHRVRRELEDGN</sequence>
<comment type="caution">
    <text evidence="2">The sequence shown here is derived from an EMBL/GenBank/DDBJ whole genome shotgun (WGS) entry which is preliminary data.</text>
</comment>
<dbReference type="CDD" id="cd05403">
    <property type="entry name" value="NT_KNTase_like"/>
    <property type="match status" value="1"/>
</dbReference>
<dbReference type="PANTHER" id="PTHR43852">
    <property type="entry name" value="NUCLEOTIDYLTRANSFERASE"/>
    <property type="match status" value="1"/>
</dbReference>
<dbReference type="Gene3D" id="3.30.460.10">
    <property type="entry name" value="Beta Polymerase, domain 2"/>
    <property type="match status" value="1"/>
</dbReference>
<dbReference type="SUPFAM" id="SSF81301">
    <property type="entry name" value="Nucleotidyltransferase"/>
    <property type="match status" value="1"/>
</dbReference>
<dbReference type="NCBIfam" id="NF047752">
    <property type="entry name" value="MntA_antitoxin"/>
    <property type="match status" value="1"/>
</dbReference>
<reference evidence="2 3" key="1">
    <citation type="submission" date="2021-01" db="EMBL/GenBank/DDBJ databases">
        <title>Genomic Encyclopedia of Type Strains, Phase IV (KMG-IV): sequencing the most valuable type-strain genomes for metagenomic binning, comparative biology and taxonomic classification.</title>
        <authorList>
            <person name="Goeker M."/>
        </authorList>
    </citation>
    <scope>NUCLEOTIDE SEQUENCE [LARGE SCALE GENOMIC DNA]</scope>
    <source>
        <strain evidence="2 3">DSM 25890</strain>
    </source>
</reference>
<dbReference type="InterPro" id="IPR052930">
    <property type="entry name" value="TA_antitoxin_MntA"/>
</dbReference>
<feature type="domain" description="Polymerase beta nucleotidyltransferase" evidence="1">
    <location>
        <begin position="7"/>
        <end position="96"/>
    </location>
</feature>
<organism evidence="2 3">
    <name type="scientific">Alkaliphilus hydrothermalis</name>
    <dbReference type="NCBI Taxonomy" id="1482730"/>
    <lineage>
        <taxon>Bacteria</taxon>
        <taxon>Bacillati</taxon>
        <taxon>Bacillota</taxon>
        <taxon>Clostridia</taxon>
        <taxon>Peptostreptococcales</taxon>
        <taxon>Natronincolaceae</taxon>
        <taxon>Alkaliphilus</taxon>
    </lineage>
</organism>
<evidence type="ECO:0000313" key="2">
    <source>
        <dbReference type="EMBL" id="MBM7614545.1"/>
    </source>
</evidence>
<accession>A0ABS2NNN6</accession>
<evidence type="ECO:0000259" key="1">
    <source>
        <dbReference type="Pfam" id="PF18765"/>
    </source>
</evidence>
<keyword evidence="3" id="KW-1185">Reference proteome</keyword>
<evidence type="ECO:0000313" key="3">
    <source>
        <dbReference type="Proteomes" id="UP001314796"/>
    </source>
</evidence>
<name>A0ABS2NNN6_9FIRM</name>
<protein>
    <submittedName>
        <fullName evidence="2">Nucleotidyltransferase</fullName>
    </submittedName>
</protein>
<proteinExistence type="predicted"/>
<gene>
    <name evidence="2" type="ORF">JOC73_001057</name>
</gene>
<dbReference type="EMBL" id="JAFBEE010000005">
    <property type="protein sequence ID" value="MBM7614545.1"/>
    <property type="molecule type" value="Genomic_DNA"/>
</dbReference>
<dbReference type="RefSeq" id="WP_204400876.1">
    <property type="nucleotide sequence ID" value="NZ_JAFBEE010000005.1"/>
</dbReference>
<dbReference type="Proteomes" id="UP001314796">
    <property type="component" value="Unassembled WGS sequence"/>
</dbReference>
<dbReference type="Pfam" id="PF18765">
    <property type="entry name" value="Polbeta"/>
    <property type="match status" value="1"/>
</dbReference>